<organism evidence="2 3">
    <name type="scientific">Ustilago trichophora</name>
    <dbReference type="NCBI Taxonomy" id="86804"/>
    <lineage>
        <taxon>Eukaryota</taxon>
        <taxon>Fungi</taxon>
        <taxon>Dikarya</taxon>
        <taxon>Basidiomycota</taxon>
        <taxon>Ustilaginomycotina</taxon>
        <taxon>Ustilaginomycetes</taxon>
        <taxon>Ustilaginales</taxon>
        <taxon>Ustilaginaceae</taxon>
        <taxon>Ustilago</taxon>
    </lineage>
</organism>
<keyword evidence="1" id="KW-0732">Signal</keyword>
<gene>
    <name evidence="2" type="ORF">UTRI_03001</name>
</gene>
<protein>
    <recommendedName>
        <fullName evidence="4">ABC transporter domain-containing protein</fullName>
    </recommendedName>
</protein>
<evidence type="ECO:0008006" key="4">
    <source>
        <dbReference type="Google" id="ProtNLM"/>
    </source>
</evidence>
<evidence type="ECO:0000313" key="3">
    <source>
        <dbReference type="Proteomes" id="UP000324022"/>
    </source>
</evidence>
<evidence type="ECO:0000313" key="2">
    <source>
        <dbReference type="EMBL" id="SPO25636.1"/>
    </source>
</evidence>
<dbReference type="SUPFAM" id="SSF52540">
    <property type="entry name" value="P-loop containing nucleoside triphosphate hydrolases"/>
    <property type="match status" value="1"/>
</dbReference>
<feature type="chain" id="PRO_5022880137" description="ABC transporter domain-containing protein" evidence="1">
    <location>
        <begin position="18"/>
        <end position="122"/>
    </location>
</feature>
<dbReference type="PANTHER" id="PTHR43394">
    <property type="entry name" value="ATP-DEPENDENT PERMEASE MDL1, MITOCHONDRIAL"/>
    <property type="match status" value="1"/>
</dbReference>
<dbReference type="EMBL" id="OOIN01000012">
    <property type="protein sequence ID" value="SPO25636.1"/>
    <property type="molecule type" value="Genomic_DNA"/>
</dbReference>
<dbReference type="AlphaFoldDB" id="A0A5C3E7S2"/>
<feature type="signal peptide" evidence="1">
    <location>
        <begin position="1"/>
        <end position="17"/>
    </location>
</feature>
<reference evidence="2 3" key="1">
    <citation type="submission" date="2018-03" db="EMBL/GenBank/DDBJ databases">
        <authorList>
            <person name="Guldener U."/>
        </authorList>
    </citation>
    <scope>NUCLEOTIDE SEQUENCE [LARGE SCALE GENOMIC DNA]</scope>
    <source>
        <strain evidence="2 3">NBRC100155</strain>
    </source>
</reference>
<dbReference type="InterPro" id="IPR027417">
    <property type="entry name" value="P-loop_NTPase"/>
</dbReference>
<evidence type="ECO:0000256" key="1">
    <source>
        <dbReference type="SAM" id="SignalP"/>
    </source>
</evidence>
<accession>A0A5C3E7S2</accession>
<dbReference type="InterPro" id="IPR039421">
    <property type="entry name" value="Type_1_exporter"/>
</dbReference>
<proteinExistence type="predicted"/>
<name>A0A5C3E7S2_9BASI</name>
<dbReference type="Gene3D" id="3.40.50.300">
    <property type="entry name" value="P-loop containing nucleotide triphosphate hydrolases"/>
    <property type="match status" value="1"/>
</dbReference>
<sequence>MALGEMQLLSLARLLLCSSPMDKKRIVILDEISSAVDYTTDTKMQQLLETHFSDRHSTVLTVAHRLSSIIRYDTIVVLHGGKVVEKGSPTELLGKQDSWFTQLAKSLGEGELEALKKAVSVR</sequence>
<dbReference type="OrthoDB" id="6500128at2759"/>
<dbReference type="Proteomes" id="UP000324022">
    <property type="component" value="Unassembled WGS sequence"/>
</dbReference>
<keyword evidence="3" id="KW-1185">Reference proteome</keyword>